<dbReference type="AlphaFoldDB" id="A0A2S5GHL2"/>
<dbReference type="Proteomes" id="UP000239047">
    <property type="component" value="Unassembled WGS sequence"/>
</dbReference>
<name>A0A2S5GHL2_9BACL</name>
<organism evidence="2 3">
    <name type="scientific">Jeotgalibacillus proteolyticus</name>
    <dbReference type="NCBI Taxonomy" id="2082395"/>
    <lineage>
        <taxon>Bacteria</taxon>
        <taxon>Bacillati</taxon>
        <taxon>Bacillota</taxon>
        <taxon>Bacilli</taxon>
        <taxon>Bacillales</taxon>
        <taxon>Caryophanaceae</taxon>
        <taxon>Jeotgalibacillus</taxon>
    </lineage>
</organism>
<dbReference type="RefSeq" id="WP_104056564.1">
    <property type="nucleotide sequence ID" value="NZ_PREZ01000001.1"/>
</dbReference>
<dbReference type="OrthoDB" id="2454520at2"/>
<evidence type="ECO:0000313" key="3">
    <source>
        <dbReference type="Proteomes" id="UP000239047"/>
    </source>
</evidence>
<keyword evidence="1" id="KW-0472">Membrane</keyword>
<sequence length="60" mass="7123">MFPLWIDLTIGGIAISAVMAIRAAYVERKVEKEWIEEHGKTYINRMIKEKQKRLAFREED</sequence>
<reference evidence="2 3" key="1">
    <citation type="submission" date="2018-02" db="EMBL/GenBank/DDBJ databases">
        <title>Jeotgalibacillus proteolyticum sp. nov. a protease producing bacterium isolated from ocean sediments of Laizhou Bay.</title>
        <authorList>
            <person name="Li Y."/>
        </authorList>
    </citation>
    <scope>NUCLEOTIDE SEQUENCE [LARGE SCALE GENOMIC DNA]</scope>
    <source>
        <strain evidence="2 3">22-7</strain>
    </source>
</reference>
<feature type="transmembrane region" description="Helical" evidence="1">
    <location>
        <begin position="6"/>
        <end position="25"/>
    </location>
</feature>
<evidence type="ECO:0000313" key="2">
    <source>
        <dbReference type="EMBL" id="PPA72414.1"/>
    </source>
</evidence>
<dbReference type="Pfam" id="PF14147">
    <property type="entry name" value="Spore_YhaL"/>
    <property type="match status" value="1"/>
</dbReference>
<dbReference type="InterPro" id="IPR025428">
    <property type="entry name" value="Spore_YhaL"/>
</dbReference>
<proteinExistence type="predicted"/>
<accession>A0A2S5GHL2</accession>
<keyword evidence="3" id="KW-1185">Reference proteome</keyword>
<dbReference type="EMBL" id="PREZ01000001">
    <property type="protein sequence ID" value="PPA72414.1"/>
    <property type="molecule type" value="Genomic_DNA"/>
</dbReference>
<comment type="caution">
    <text evidence="2">The sequence shown here is derived from an EMBL/GenBank/DDBJ whole genome shotgun (WGS) entry which is preliminary data.</text>
</comment>
<protein>
    <submittedName>
        <fullName evidence="2">Uncharacterized protein</fullName>
    </submittedName>
</protein>
<keyword evidence="1" id="KW-1133">Transmembrane helix</keyword>
<keyword evidence="1" id="KW-0812">Transmembrane</keyword>
<evidence type="ECO:0000256" key="1">
    <source>
        <dbReference type="SAM" id="Phobius"/>
    </source>
</evidence>
<gene>
    <name evidence="2" type="ORF">C4B60_03290</name>
</gene>